<dbReference type="InterPro" id="IPR008263">
    <property type="entry name" value="GH16_AS"/>
</dbReference>
<dbReference type="GO" id="GO:0048046">
    <property type="term" value="C:apoplast"/>
    <property type="evidence" value="ECO:0007669"/>
    <property type="project" value="UniProtKB-SubCell"/>
</dbReference>
<evidence type="ECO:0000256" key="6">
    <source>
        <dbReference type="PIRSR" id="PIRSR005604-1"/>
    </source>
</evidence>
<dbReference type="PANTHER" id="PTHR31062">
    <property type="entry name" value="XYLOGLUCAN ENDOTRANSGLUCOSYLASE/HYDROLASE PROTEIN 8-RELATED"/>
    <property type="match status" value="1"/>
</dbReference>
<comment type="subcellular location">
    <subcellularLocation>
        <location evidence="8">Secreted</location>
        <location evidence="8">Cell wall</location>
    </subcellularLocation>
    <subcellularLocation>
        <location evidence="8">Secreted</location>
        <location evidence="8">Extracellular space</location>
        <location evidence="8">Apoplast</location>
    </subcellularLocation>
</comment>
<dbReference type="PROSITE" id="PS01034">
    <property type="entry name" value="GH16_1"/>
    <property type="match status" value="1"/>
</dbReference>
<evidence type="ECO:0000256" key="9">
    <source>
        <dbReference type="SAM" id="MobiDB-lite"/>
    </source>
</evidence>
<evidence type="ECO:0000256" key="2">
    <source>
        <dbReference type="ARBA" id="ARBA00022801"/>
    </source>
</evidence>
<dbReference type="InterPro" id="IPR013320">
    <property type="entry name" value="ConA-like_dom_sf"/>
</dbReference>
<name>A0AAP0IMA7_9MAGN</name>
<keyword evidence="3" id="KW-1015">Disulfide bond</keyword>
<dbReference type="InterPro" id="IPR016455">
    <property type="entry name" value="XTH"/>
</dbReference>
<dbReference type="InterPro" id="IPR000757">
    <property type="entry name" value="Beta-glucanase-like"/>
</dbReference>
<dbReference type="PIRSF" id="PIRSF005604">
    <property type="entry name" value="XET"/>
    <property type="match status" value="1"/>
</dbReference>
<evidence type="ECO:0000313" key="12">
    <source>
        <dbReference type="Proteomes" id="UP001419268"/>
    </source>
</evidence>
<keyword evidence="5 8" id="KW-0326">Glycosidase</keyword>
<feature type="active site" description="Nucleophile" evidence="6">
    <location>
        <position position="152"/>
    </location>
</feature>
<protein>
    <recommendedName>
        <fullName evidence="8">Xyloglucan endotransglucosylase/hydrolase</fullName>
        <ecNumber evidence="8">2.4.1.207</ecNumber>
    </recommendedName>
</protein>
<dbReference type="Pfam" id="PF06955">
    <property type="entry name" value="XET_C"/>
    <property type="match status" value="1"/>
</dbReference>
<feature type="active site" description="Proton donor" evidence="6">
    <location>
        <position position="156"/>
    </location>
</feature>
<keyword evidence="12" id="KW-1185">Reference proteome</keyword>
<dbReference type="EMBL" id="JBBNAG010000007">
    <property type="protein sequence ID" value="KAK9118168.1"/>
    <property type="molecule type" value="Genomic_DNA"/>
</dbReference>
<dbReference type="Proteomes" id="UP001419268">
    <property type="component" value="Unassembled WGS sequence"/>
</dbReference>
<comment type="caution">
    <text evidence="11">The sequence shown here is derived from an EMBL/GenBank/DDBJ whole genome shotgun (WGS) entry which is preliminary data.</text>
</comment>
<comment type="similarity">
    <text evidence="8">Belongs to the glycosyl hydrolase 16 family.</text>
</comment>
<evidence type="ECO:0000256" key="8">
    <source>
        <dbReference type="RuleBase" id="RU361120"/>
    </source>
</evidence>
<proteinExistence type="inferred from homology"/>
<keyword evidence="4" id="KW-0325">Glycoprotein</keyword>
<dbReference type="Gene3D" id="2.60.120.200">
    <property type="match status" value="1"/>
</dbReference>
<dbReference type="SUPFAM" id="SSF49899">
    <property type="entry name" value="Concanavalin A-like lectins/glucanases"/>
    <property type="match status" value="1"/>
</dbReference>
<dbReference type="GO" id="GO:0004553">
    <property type="term" value="F:hydrolase activity, hydrolyzing O-glycosyl compounds"/>
    <property type="evidence" value="ECO:0007669"/>
    <property type="project" value="InterPro"/>
</dbReference>
<evidence type="ECO:0000256" key="4">
    <source>
        <dbReference type="ARBA" id="ARBA00023180"/>
    </source>
</evidence>
<keyword evidence="2 8" id="KW-0378">Hydrolase</keyword>
<dbReference type="GO" id="GO:0042546">
    <property type="term" value="P:cell wall biogenesis"/>
    <property type="evidence" value="ECO:0007669"/>
    <property type="project" value="InterPro"/>
</dbReference>
<dbReference type="GO" id="GO:0016762">
    <property type="term" value="F:xyloglucan:xyloglucosyl transferase activity"/>
    <property type="evidence" value="ECO:0007669"/>
    <property type="project" value="UniProtKB-EC"/>
</dbReference>
<dbReference type="GO" id="GO:0010411">
    <property type="term" value="P:xyloglucan metabolic process"/>
    <property type="evidence" value="ECO:0007669"/>
    <property type="project" value="InterPro"/>
</dbReference>
<gene>
    <name evidence="11" type="ORF">Scep_016261</name>
</gene>
<evidence type="ECO:0000256" key="7">
    <source>
        <dbReference type="PIRSR" id="PIRSR005604-2"/>
    </source>
</evidence>
<accession>A0AAP0IMA7</accession>
<keyword evidence="8" id="KW-0052">Apoplast</keyword>
<dbReference type="PROSITE" id="PS51762">
    <property type="entry name" value="GH16_2"/>
    <property type="match status" value="1"/>
</dbReference>
<feature type="domain" description="GH16" evidence="10">
    <location>
        <begin position="44"/>
        <end position="266"/>
    </location>
</feature>
<keyword evidence="1 8" id="KW-0808">Transferase</keyword>
<dbReference type="InterPro" id="IPR010713">
    <property type="entry name" value="XET_C"/>
</dbReference>
<evidence type="ECO:0000313" key="11">
    <source>
        <dbReference type="EMBL" id="KAK9118168.1"/>
    </source>
</evidence>
<organism evidence="11 12">
    <name type="scientific">Stephania cephalantha</name>
    <dbReference type="NCBI Taxonomy" id="152367"/>
    <lineage>
        <taxon>Eukaryota</taxon>
        <taxon>Viridiplantae</taxon>
        <taxon>Streptophyta</taxon>
        <taxon>Embryophyta</taxon>
        <taxon>Tracheophyta</taxon>
        <taxon>Spermatophyta</taxon>
        <taxon>Magnoliopsida</taxon>
        <taxon>Ranunculales</taxon>
        <taxon>Menispermaceae</taxon>
        <taxon>Menispermoideae</taxon>
        <taxon>Cissampelideae</taxon>
        <taxon>Stephania</taxon>
    </lineage>
</organism>
<dbReference type="Pfam" id="PF00722">
    <property type="entry name" value="Glyco_hydro_16"/>
    <property type="match status" value="1"/>
</dbReference>
<dbReference type="GO" id="GO:0071555">
    <property type="term" value="P:cell wall organization"/>
    <property type="evidence" value="ECO:0007669"/>
    <property type="project" value="UniProtKB-KW"/>
</dbReference>
<evidence type="ECO:0000259" key="10">
    <source>
        <dbReference type="PROSITE" id="PS51762"/>
    </source>
</evidence>
<reference evidence="11 12" key="1">
    <citation type="submission" date="2024-01" db="EMBL/GenBank/DDBJ databases">
        <title>Genome assemblies of Stephania.</title>
        <authorList>
            <person name="Yang L."/>
        </authorList>
    </citation>
    <scope>NUCLEOTIDE SEQUENCE [LARGE SCALE GENOMIC DNA]</scope>
    <source>
        <strain evidence="11">JXDWG</strain>
        <tissue evidence="11">Leaf</tissue>
    </source>
</reference>
<dbReference type="AlphaFoldDB" id="A0AAP0IMA7"/>
<dbReference type="EC" id="2.4.1.207" evidence="8"/>
<keyword evidence="8" id="KW-0134">Cell wall</keyword>
<sequence>MDSSPFPPLYKHIKHKHTQNNIFQNPKTQTHTHTHSFKPTNMSTSTTTTTTPSTTLLIQCCYVLFVLVAVVVGAADFTSEMNLTWGGDRAKITQNGGLLQLSLDRASGSGFQSKQQYLFGKIDMQIKLVPGDSAGTVTAYYLSSENWGSHDEIDFEFLGNVSGQPYILHTNVYTRGKGSREQQFYLWFDPRLAFHTYSLLWNPQQILFSVDGTPIRVFRNAEGLGVPYPKSQPMRLYSSLWCADDWATRGGLVKTDWTHAPFTASYRAYRADACVYTNGRSSCSSSKATWWNQALDSNALKKLKWVQQNYMIYNYCNDAKRFPGGFPPECALKI</sequence>
<feature type="region of interest" description="Disordered" evidence="9">
    <location>
        <begin position="26"/>
        <end position="48"/>
    </location>
</feature>
<keyword evidence="8" id="KW-0964">Secreted</keyword>
<evidence type="ECO:0000256" key="3">
    <source>
        <dbReference type="ARBA" id="ARBA00023157"/>
    </source>
</evidence>
<dbReference type="FunFam" id="2.60.120.200:FF:000025">
    <property type="entry name" value="Xyloglucan endotransglucosylase/hydrolase"/>
    <property type="match status" value="1"/>
</dbReference>
<keyword evidence="8" id="KW-0961">Cell wall biogenesis/degradation</keyword>
<comment type="PTM">
    <text evidence="8">Contains at least one intrachain disulfide bond essential for its enzymatic activity.</text>
</comment>
<feature type="glycosylation site" description="N-linked (GlcNAc...) asparagine" evidence="7">
    <location>
        <position position="160"/>
    </location>
</feature>
<dbReference type="InterPro" id="IPR044791">
    <property type="entry name" value="Beta-glucanase/XTH"/>
</dbReference>
<evidence type="ECO:0000256" key="1">
    <source>
        <dbReference type="ARBA" id="ARBA00022679"/>
    </source>
</evidence>
<evidence type="ECO:0000256" key="5">
    <source>
        <dbReference type="ARBA" id="ARBA00023295"/>
    </source>
</evidence>
<comment type="function">
    <text evidence="8">Catalyzes xyloglucan endohydrolysis (XEH) and/or endotransglycosylation (XET). Cleaves and religates xyloglucan polymers, an essential constituent of the primary cell wall, and thereby participates in cell wall construction of growing tissues.</text>
</comment>
<dbReference type="CDD" id="cd02176">
    <property type="entry name" value="GH16_XET"/>
    <property type="match status" value="1"/>
</dbReference>